<evidence type="ECO:0000313" key="3">
    <source>
        <dbReference type="Proteomes" id="UP000249590"/>
    </source>
</evidence>
<feature type="transmembrane region" description="Helical" evidence="1">
    <location>
        <begin position="77"/>
        <end position="101"/>
    </location>
</feature>
<name>A0A8B2NP83_9HYPH</name>
<dbReference type="RefSeq" id="WP_111350035.1">
    <property type="nucleotide sequence ID" value="NZ_QHHQ01000006.1"/>
</dbReference>
<dbReference type="AlphaFoldDB" id="A0A8B2NP83"/>
<dbReference type="Proteomes" id="UP000249590">
    <property type="component" value="Unassembled WGS sequence"/>
</dbReference>
<feature type="transmembrane region" description="Helical" evidence="1">
    <location>
        <begin position="39"/>
        <end position="57"/>
    </location>
</feature>
<sequence>MPSAPEPALSAIRPSATSADADAATGHAAPPAAHPVSQIAGYIVFAAVFVALEPLIAREVAVFTTHNFGKPASPWDARLILVPLITGTALLLASYIPLAAFVFRDPRRGAAHVLQFLAVGLVVVLLASAADYALLLAGLVSAAEHDIVEPFLIVALLYMPLAEFAFRPSDVAAPATPHP</sequence>
<organism evidence="2 3">
    <name type="scientific">Acuticoccus sediminis</name>
    <dbReference type="NCBI Taxonomy" id="2184697"/>
    <lineage>
        <taxon>Bacteria</taxon>
        <taxon>Pseudomonadati</taxon>
        <taxon>Pseudomonadota</taxon>
        <taxon>Alphaproteobacteria</taxon>
        <taxon>Hyphomicrobiales</taxon>
        <taxon>Amorphaceae</taxon>
        <taxon>Acuticoccus</taxon>
    </lineage>
</organism>
<evidence type="ECO:0000313" key="2">
    <source>
        <dbReference type="EMBL" id="RAH98730.1"/>
    </source>
</evidence>
<keyword evidence="1" id="KW-0812">Transmembrane</keyword>
<proteinExistence type="predicted"/>
<feature type="transmembrane region" description="Helical" evidence="1">
    <location>
        <begin position="147"/>
        <end position="166"/>
    </location>
</feature>
<keyword evidence="1" id="KW-1133">Transmembrane helix</keyword>
<feature type="transmembrane region" description="Helical" evidence="1">
    <location>
        <begin position="113"/>
        <end position="135"/>
    </location>
</feature>
<reference evidence="2 3" key="1">
    <citation type="submission" date="2018-05" db="EMBL/GenBank/DDBJ databases">
        <title>Acuticoccus sediminis sp. nov., isolated from deep-sea sediment of Indian Ocean.</title>
        <authorList>
            <person name="Liu X."/>
            <person name="Lai Q."/>
            <person name="Du Y."/>
            <person name="Sun F."/>
            <person name="Zhang X."/>
            <person name="Wang S."/>
            <person name="Shao Z."/>
        </authorList>
    </citation>
    <scope>NUCLEOTIDE SEQUENCE [LARGE SCALE GENOMIC DNA]</scope>
    <source>
        <strain evidence="2 3">PTG4-2</strain>
    </source>
</reference>
<dbReference type="EMBL" id="QHHQ01000006">
    <property type="protein sequence ID" value="RAH98730.1"/>
    <property type="molecule type" value="Genomic_DNA"/>
</dbReference>
<evidence type="ECO:0000256" key="1">
    <source>
        <dbReference type="SAM" id="Phobius"/>
    </source>
</evidence>
<comment type="caution">
    <text evidence="2">The sequence shown here is derived from an EMBL/GenBank/DDBJ whole genome shotgun (WGS) entry which is preliminary data.</text>
</comment>
<keyword evidence="1" id="KW-0472">Membrane</keyword>
<accession>A0A8B2NP83</accession>
<keyword evidence="3" id="KW-1185">Reference proteome</keyword>
<protein>
    <submittedName>
        <fullName evidence="2">Uncharacterized protein</fullName>
    </submittedName>
</protein>
<gene>
    <name evidence="2" type="ORF">DLJ53_24115</name>
</gene>